<proteinExistence type="predicted"/>
<gene>
    <name evidence="3" type="ORF">GCM10023235_30910</name>
</gene>
<evidence type="ECO:0000313" key="3">
    <source>
        <dbReference type="EMBL" id="GAA4851682.1"/>
    </source>
</evidence>
<feature type="chain" id="PRO_5046301530" evidence="2">
    <location>
        <begin position="27"/>
        <end position="604"/>
    </location>
</feature>
<evidence type="ECO:0000256" key="1">
    <source>
        <dbReference type="SAM" id="MobiDB-lite"/>
    </source>
</evidence>
<feature type="compositionally biased region" description="Low complexity" evidence="1">
    <location>
        <begin position="261"/>
        <end position="277"/>
    </location>
</feature>
<reference evidence="4" key="1">
    <citation type="journal article" date="2019" name="Int. J. Syst. Evol. Microbiol.">
        <title>The Global Catalogue of Microorganisms (GCM) 10K type strain sequencing project: providing services to taxonomists for standard genome sequencing and annotation.</title>
        <authorList>
            <consortium name="The Broad Institute Genomics Platform"/>
            <consortium name="The Broad Institute Genome Sequencing Center for Infectious Disease"/>
            <person name="Wu L."/>
            <person name="Ma J."/>
        </authorList>
    </citation>
    <scope>NUCLEOTIDE SEQUENCE [LARGE SCALE GENOMIC DNA]</scope>
    <source>
        <strain evidence="4">JCM 13006</strain>
    </source>
</reference>
<name>A0ABP9DPM8_9ACTN</name>
<accession>A0ABP9DPM8</accession>
<sequence length="604" mass="60063">MTAARVRRGAAALVLAVLPSAAPAWAGGPPGPGDGTWVGVSQTVVASAAATGEVTGTPKVFTEVTAVGHGPADLRVPMAASGLRDLAGSGRPPVVDGEAVWSLDLKGTATRRTVSDFDRAQLPVKVSATYRLDGEELPARDVVGRSGRLTVTYRIENTTTAPTPVTFTSVRGAADSRSVAAPVPLAATVTVALPAGFAAVRAPGATVAPDATGRGTSTAVWSLFLFDPLGGVDQSVGYQADVTDAVVPPATVGVAPLAPTAPGSPAAATGPAAAGLAPPGPELPRPELPGTSADTVGSRVAALQNEARASVQDLAAKASAVLTDLQQTALPAAQQVAAGAAEGAAALKDLPSDARTLSTAAAGAAADSAGAAERASELARRERAARERLEQLPGTVRDTQAYRLLRSELLVLEARASEQAAELAARAVEDRLAEAGAQRQAAGLEARASAADALAAQAAQAAAALAAAAVPRSGPGEPVRPEELGDSAGLRSAVDRLDAAIAQSGDEVDRGHAGLLALDRRSAQYLLPAGNATGASAQTGSFVITVRGADAAGRQTGLAALVGGSALLLALTLGVGLHRVRHGLPSSLRRRTGRAEGVTGGCGP</sequence>
<feature type="compositionally biased region" description="Pro residues" evidence="1">
    <location>
        <begin position="278"/>
        <end position="287"/>
    </location>
</feature>
<evidence type="ECO:0000256" key="2">
    <source>
        <dbReference type="SAM" id="SignalP"/>
    </source>
</evidence>
<keyword evidence="2" id="KW-0732">Signal</keyword>
<evidence type="ECO:0000313" key="4">
    <source>
        <dbReference type="Proteomes" id="UP001501752"/>
    </source>
</evidence>
<dbReference type="Proteomes" id="UP001501752">
    <property type="component" value="Unassembled WGS sequence"/>
</dbReference>
<keyword evidence="4" id="KW-1185">Reference proteome</keyword>
<feature type="region of interest" description="Disordered" evidence="1">
    <location>
        <begin position="261"/>
        <end position="294"/>
    </location>
</feature>
<dbReference type="EMBL" id="BAABIS010000001">
    <property type="protein sequence ID" value="GAA4851682.1"/>
    <property type="molecule type" value="Genomic_DNA"/>
</dbReference>
<feature type="signal peptide" evidence="2">
    <location>
        <begin position="1"/>
        <end position="26"/>
    </location>
</feature>
<protein>
    <submittedName>
        <fullName evidence="3">Uncharacterized protein</fullName>
    </submittedName>
</protein>
<organism evidence="3 4">
    <name type="scientific">Kitasatospora terrestris</name>
    <dbReference type="NCBI Taxonomy" id="258051"/>
    <lineage>
        <taxon>Bacteria</taxon>
        <taxon>Bacillati</taxon>
        <taxon>Actinomycetota</taxon>
        <taxon>Actinomycetes</taxon>
        <taxon>Kitasatosporales</taxon>
        <taxon>Streptomycetaceae</taxon>
        <taxon>Kitasatospora</taxon>
    </lineage>
</organism>
<dbReference type="RefSeq" id="WP_345697409.1">
    <property type="nucleotide sequence ID" value="NZ_BAABIS010000001.1"/>
</dbReference>
<comment type="caution">
    <text evidence="3">The sequence shown here is derived from an EMBL/GenBank/DDBJ whole genome shotgun (WGS) entry which is preliminary data.</text>
</comment>